<proteinExistence type="predicted"/>
<protein>
    <submittedName>
        <fullName evidence="1">Uncharacterized protein</fullName>
    </submittedName>
</protein>
<sequence length="84" mass="10147">MLTIEVKEDIYHHADSDTPHELYLQQRLMDYMIEHSVDDKVMKSLVDHYFELSAREKKLRLSEIITQTKPAYKETIQEILNYYL</sequence>
<comment type="caution">
    <text evidence="1">The sequence shown here is derived from an EMBL/GenBank/DDBJ whole genome shotgun (WGS) entry which is preliminary data.</text>
</comment>
<evidence type="ECO:0000313" key="1">
    <source>
        <dbReference type="EMBL" id="GEK28582.1"/>
    </source>
</evidence>
<dbReference type="Proteomes" id="UP000321429">
    <property type="component" value="Unassembled WGS sequence"/>
</dbReference>
<dbReference type="AlphaFoldDB" id="A0A510VNS5"/>
<name>A0A510VNS5_9LACO</name>
<reference evidence="1 2" key="1">
    <citation type="submission" date="2019-07" db="EMBL/GenBank/DDBJ databases">
        <title>Whole genome shotgun sequence of Lactobacillus siliginis NBRC 101315.</title>
        <authorList>
            <person name="Hosoyama A."/>
            <person name="Uohara A."/>
            <person name="Ohji S."/>
            <person name="Ichikawa N."/>
        </authorList>
    </citation>
    <scope>NUCLEOTIDE SEQUENCE [LARGE SCALE GENOMIC DNA]</scope>
    <source>
        <strain evidence="1 2">NBRC 101315</strain>
    </source>
</reference>
<accession>A0A510VNS5</accession>
<dbReference type="RefSeq" id="WP_057811326.1">
    <property type="nucleotide sequence ID" value="NZ_BJUD01000012.1"/>
</dbReference>
<organism evidence="1 2">
    <name type="scientific">Furfurilactobacillus siliginis</name>
    <dbReference type="NCBI Taxonomy" id="348151"/>
    <lineage>
        <taxon>Bacteria</taxon>
        <taxon>Bacillati</taxon>
        <taxon>Bacillota</taxon>
        <taxon>Bacilli</taxon>
        <taxon>Lactobacillales</taxon>
        <taxon>Lactobacillaceae</taxon>
        <taxon>Furfurilactobacillus</taxon>
    </lineage>
</organism>
<gene>
    <name evidence="1" type="ORF">LSI01_08930</name>
</gene>
<dbReference type="EMBL" id="BJUD01000012">
    <property type="protein sequence ID" value="GEK28582.1"/>
    <property type="molecule type" value="Genomic_DNA"/>
</dbReference>
<evidence type="ECO:0000313" key="2">
    <source>
        <dbReference type="Proteomes" id="UP000321429"/>
    </source>
</evidence>